<feature type="transmembrane region" description="Helical" evidence="2">
    <location>
        <begin position="177"/>
        <end position="206"/>
    </location>
</feature>
<feature type="transmembrane region" description="Helical" evidence="2">
    <location>
        <begin position="218"/>
        <end position="236"/>
    </location>
</feature>
<protein>
    <submittedName>
        <fullName evidence="4">Sulfite exporter TauE/SafE family protein</fullName>
    </submittedName>
</protein>
<keyword evidence="2" id="KW-1133">Transmembrane helix</keyword>
<gene>
    <name evidence="4" type="ORF">IAA73_03585</name>
</gene>
<reference evidence="4" key="1">
    <citation type="submission" date="2020-10" db="EMBL/GenBank/DDBJ databases">
        <authorList>
            <person name="Gilroy R."/>
        </authorList>
    </citation>
    <scope>NUCLEOTIDE SEQUENCE</scope>
    <source>
        <strain evidence="4">G3-3990</strain>
    </source>
</reference>
<sequence>MNFLHTLLDNSTFPILSAFVLGIMMTISPCPFCSNITAIGFIGKDVKSKKTVMLNGVMYVLGKMVAYFVLALFFWLGADMLNVRAFFETYGEPALGPFLILCGLFMMGIFRFHHHDHSKPHTHGGKWSDKLLKRSKAGSAVWAFVLGVVLSLAFCPYSGVIFFGMLVPLSIAEPMGFLLPLVFGFATGLPVLLIAWLLAYSVASIAKVYDKVQVFEVWFRRICAGLFLIMGIYLTVEIHMGHHHHEEGSVHTETLTPETHQHHHDCEHQ</sequence>
<dbReference type="Pfam" id="PF13386">
    <property type="entry name" value="DsbD_2"/>
    <property type="match status" value="1"/>
</dbReference>
<feature type="domain" description="Urease accessory protein UreH-like transmembrane" evidence="3">
    <location>
        <begin position="18"/>
        <end position="233"/>
    </location>
</feature>
<proteinExistence type="predicted"/>
<dbReference type="NCBIfam" id="NF040495">
    <property type="entry name" value="tranport_ArsG"/>
    <property type="match status" value="1"/>
</dbReference>
<comment type="caution">
    <text evidence="4">The sequence shown here is derived from an EMBL/GenBank/DDBJ whole genome shotgun (WGS) entry which is preliminary data.</text>
</comment>
<feature type="region of interest" description="Disordered" evidence="1">
    <location>
        <begin position="249"/>
        <end position="269"/>
    </location>
</feature>
<evidence type="ECO:0000259" key="3">
    <source>
        <dbReference type="Pfam" id="PF13386"/>
    </source>
</evidence>
<feature type="transmembrane region" description="Helical" evidence="2">
    <location>
        <begin position="15"/>
        <end position="42"/>
    </location>
</feature>
<dbReference type="PANTHER" id="PTHR31272">
    <property type="entry name" value="CYTOCHROME C-TYPE BIOGENESIS PROTEIN HI_1454-RELATED"/>
    <property type="match status" value="1"/>
</dbReference>
<keyword evidence="2" id="KW-0472">Membrane</keyword>
<name>A0A9D9HT66_9BACT</name>
<organism evidence="4 5">
    <name type="scientific">Candidatus Gallipaludibacter merdavium</name>
    <dbReference type="NCBI Taxonomy" id="2840839"/>
    <lineage>
        <taxon>Bacteria</taxon>
        <taxon>Pseudomonadati</taxon>
        <taxon>Bacteroidota</taxon>
        <taxon>Bacteroidia</taxon>
        <taxon>Bacteroidales</taxon>
        <taxon>Candidatus Gallipaludibacter</taxon>
    </lineage>
</organism>
<dbReference type="InterPro" id="IPR051790">
    <property type="entry name" value="Cytochrome_c-biogenesis_DsbD"/>
</dbReference>
<feature type="transmembrane region" description="Helical" evidence="2">
    <location>
        <begin position="95"/>
        <end position="112"/>
    </location>
</feature>
<accession>A0A9D9HT66</accession>
<evidence type="ECO:0000256" key="2">
    <source>
        <dbReference type="SAM" id="Phobius"/>
    </source>
</evidence>
<dbReference type="Proteomes" id="UP000823641">
    <property type="component" value="Unassembled WGS sequence"/>
</dbReference>
<evidence type="ECO:0000313" key="5">
    <source>
        <dbReference type="Proteomes" id="UP000823641"/>
    </source>
</evidence>
<evidence type="ECO:0000313" key="4">
    <source>
        <dbReference type="EMBL" id="MBO8459398.1"/>
    </source>
</evidence>
<feature type="transmembrane region" description="Helical" evidence="2">
    <location>
        <begin position="140"/>
        <end position="165"/>
    </location>
</feature>
<reference evidence="4" key="2">
    <citation type="journal article" date="2021" name="PeerJ">
        <title>Extensive microbial diversity within the chicken gut microbiome revealed by metagenomics and culture.</title>
        <authorList>
            <person name="Gilroy R."/>
            <person name="Ravi A."/>
            <person name="Getino M."/>
            <person name="Pursley I."/>
            <person name="Horton D.L."/>
            <person name="Alikhan N.F."/>
            <person name="Baker D."/>
            <person name="Gharbi K."/>
            <person name="Hall N."/>
            <person name="Watson M."/>
            <person name="Adriaenssens E.M."/>
            <person name="Foster-Nyarko E."/>
            <person name="Jarju S."/>
            <person name="Secka A."/>
            <person name="Antonio M."/>
            <person name="Oren A."/>
            <person name="Chaudhuri R.R."/>
            <person name="La Ragione R."/>
            <person name="Hildebrand F."/>
            <person name="Pallen M.J."/>
        </authorList>
    </citation>
    <scope>NUCLEOTIDE SEQUENCE</scope>
    <source>
        <strain evidence="4">G3-3990</strain>
    </source>
</reference>
<feature type="transmembrane region" description="Helical" evidence="2">
    <location>
        <begin position="54"/>
        <end position="75"/>
    </location>
</feature>
<dbReference type="PANTHER" id="PTHR31272:SF4">
    <property type="entry name" value="CYTOCHROME C-TYPE BIOGENESIS PROTEIN HI_1454-RELATED"/>
    <property type="match status" value="1"/>
</dbReference>
<dbReference type="EMBL" id="JADIMG010000035">
    <property type="protein sequence ID" value="MBO8459398.1"/>
    <property type="molecule type" value="Genomic_DNA"/>
</dbReference>
<keyword evidence="2" id="KW-0812">Transmembrane</keyword>
<dbReference type="AlphaFoldDB" id="A0A9D9HT66"/>
<dbReference type="InterPro" id="IPR039447">
    <property type="entry name" value="UreH-like_TM_dom"/>
</dbReference>
<evidence type="ECO:0000256" key="1">
    <source>
        <dbReference type="SAM" id="MobiDB-lite"/>
    </source>
</evidence>